<comment type="subunit">
    <text evidence="4">Homooctamer; tetramer of dimers.</text>
</comment>
<accession>A0A937M1M8</accession>
<comment type="caution">
    <text evidence="6">The sequence shown here is derived from an EMBL/GenBank/DDBJ whole genome shotgun (WGS) entry which is preliminary data.</text>
</comment>
<dbReference type="HAMAP" id="MF_00279">
    <property type="entry name" value="PdxJ"/>
    <property type="match status" value="1"/>
</dbReference>
<gene>
    <name evidence="4" type="primary">pdxJ</name>
    <name evidence="6" type="ORF">ISR29_00590</name>
</gene>
<keyword evidence="2 4" id="KW-0808">Transferase</keyword>
<evidence type="ECO:0000256" key="1">
    <source>
        <dbReference type="ARBA" id="ARBA00022490"/>
    </source>
</evidence>
<feature type="active site" description="Proton acceptor" evidence="4">
    <location>
        <position position="42"/>
    </location>
</feature>
<dbReference type="Pfam" id="PF03740">
    <property type="entry name" value="PdxJ"/>
    <property type="match status" value="1"/>
</dbReference>
<evidence type="ECO:0000256" key="3">
    <source>
        <dbReference type="ARBA" id="ARBA00023096"/>
    </source>
</evidence>
<keyword evidence="3 4" id="KW-0664">Pyridoxine biosynthesis</keyword>
<dbReference type="InterPro" id="IPR036130">
    <property type="entry name" value="Pyridoxine-5'_phos_synth"/>
</dbReference>
<evidence type="ECO:0000256" key="2">
    <source>
        <dbReference type="ARBA" id="ARBA00022679"/>
    </source>
</evidence>
<feature type="binding site" evidence="4">
    <location>
        <position position="49"/>
    </location>
    <ligand>
        <name>1-deoxy-D-xylulose 5-phosphate</name>
        <dbReference type="ChEBI" id="CHEBI:57792"/>
    </ligand>
</feature>
<dbReference type="EC" id="2.6.99.2" evidence="4 5"/>
<evidence type="ECO:0000313" key="6">
    <source>
        <dbReference type="EMBL" id="MBL6902683.1"/>
    </source>
</evidence>
<comment type="catalytic activity">
    <reaction evidence="4">
        <text>3-amino-2-oxopropyl phosphate + 1-deoxy-D-xylulose 5-phosphate = pyridoxine 5'-phosphate + phosphate + 2 H2O + H(+)</text>
        <dbReference type="Rhea" id="RHEA:15265"/>
        <dbReference type="ChEBI" id="CHEBI:15377"/>
        <dbReference type="ChEBI" id="CHEBI:15378"/>
        <dbReference type="ChEBI" id="CHEBI:43474"/>
        <dbReference type="ChEBI" id="CHEBI:57279"/>
        <dbReference type="ChEBI" id="CHEBI:57792"/>
        <dbReference type="ChEBI" id="CHEBI:58589"/>
        <dbReference type="EC" id="2.6.99.2"/>
    </reaction>
</comment>
<feature type="binding site" evidence="4">
    <location>
        <position position="6"/>
    </location>
    <ligand>
        <name>3-amino-2-oxopropyl phosphate</name>
        <dbReference type="ChEBI" id="CHEBI:57279"/>
    </ligand>
</feature>
<dbReference type="NCBIfam" id="NF003626">
    <property type="entry name" value="PRK05265.1-4"/>
    <property type="match status" value="1"/>
</dbReference>
<feature type="site" description="Transition state stabilizer" evidence="4">
    <location>
        <position position="160"/>
    </location>
</feature>
<keyword evidence="1 4" id="KW-0963">Cytoplasm</keyword>
<dbReference type="EMBL" id="JADHSG010000001">
    <property type="protein sequence ID" value="MBL6902683.1"/>
    <property type="molecule type" value="Genomic_DNA"/>
</dbReference>
<organism evidence="6 7">
    <name type="scientific">SAR86 cluster bacterium</name>
    <dbReference type="NCBI Taxonomy" id="2030880"/>
    <lineage>
        <taxon>Bacteria</taxon>
        <taxon>Pseudomonadati</taxon>
        <taxon>Pseudomonadota</taxon>
        <taxon>Gammaproteobacteria</taxon>
        <taxon>SAR86 cluster</taxon>
    </lineage>
</organism>
<comment type="caution">
    <text evidence="4">Lacks conserved residue(s) required for the propagation of feature annotation.</text>
</comment>
<feature type="active site" description="Proton acceptor" evidence="4">
    <location>
        <position position="72"/>
    </location>
</feature>
<comment type="pathway">
    <text evidence="4">Cofactor biosynthesis; pyridoxine 5'-phosphate biosynthesis; pyridoxine 5'-phosphate from D-erythrose 4-phosphate: step 5/5.</text>
</comment>
<evidence type="ECO:0000256" key="4">
    <source>
        <dbReference type="HAMAP-Rule" id="MF_00279"/>
    </source>
</evidence>
<feature type="active site" description="Proton donor" evidence="4">
    <location>
        <position position="200"/>
    </location>
</feature>
<dbReference type="InterPro" id="IPR013785">
    <property type="entry name" value="Aldolase_TIM"/>
</dbReference>
<reference evidence="6" key="1">
    <citation type="submission" date="2020-10" db="EMBL/GenBank/DDBJ databases">
        <title>Microbiome of the Black Sea water column analyzed by genome centric metagenomics.</title>
        <authorList>
            <person name="Cabello-Yeves P.J."/>
            <person name="Callieri C."/>
            <person name="Picazo A."/>
            <person name="Mehrshad M."/>
            <person name="Haro-Moreno J.M."/>
            <person name="Roda-Garcia J."/>
            <person name="Dzembekova N."/>
            <person name="Slabakova V."/>
            <person name="Slabakova N."/>
            <person name="Moncheva S."/>
            <person name="Rodriguez-Valera F."/>
        </authorList>
    </citation>
    <scope>NUCLEOTIDE SEQUENCE</scope>
    <source>
        <strain evidence="6">BS30m-G43</strain>
    </source>
</reference>
<feature type="binding site" evidence="4">
    <location>
        <begin position="222"/>
        <end position="223"/>
    </location>
    <ligand>
        <name>3-amino-2-oxopropyl phosphate</name>
        <dbReference type="ChEBI" id="CHEBI:57279"/>
    </ligand>
</feature>
<sequence>MLLSINLNKIALLRNSRGSNYPNLESFALKALDMGAEGITLHPRPDHRHATSNDVINLSKIVKDYGAEFNIEGNPFEEKTGDYLGFTELIKICEPTQATLVPDTLDQITSDHGWTSGSHDQNLIRAIKLLKSYANRVSLFIDPTTEGVDYAHAMGADSIELYTENYAKTFKKIDSSSLIETYKQTIIQAKSLGLRVNAGHDLNLENLPALKTLNLIDEVSIGHAIIVDALNYGFEDTIKRYIQITKG</sequence>
<evidence type="ECO:0000313" key="7">
    <source>
        <dbReference type="Proteomes" id="UP000705230"/>
    </source>
</evidence>
<protein>
    <recommendedName>
        <fullName evidence="4 5">Pyridoxine 5'-phosphate synthase</fullName>
        <shortName evidence="4">PNP synthase</shortName>
        <ecNumber evidence="4 5">2.6.99.2</ecNumber>
    </recommendedName>
</protein>
<dbReference type="GO" id="GO:0005829">
    <property type="term" value="C:cytosol"/>
    <property type="evidence" value="ECO:0007669"/>
    <property type="project" value="TreeGrafter"/>
</dbReference>
<dbReference type="Gene3D" id="3.20.20.70">
    <property type="entry name" value="Aldolase class I"/>
    <property type="match status" value="1"/>
</dbReference>
<evidence type="ECO:0000256" key="5">
    <source>
        <dbReference type="NCBIfam" id="TIGR00559"/>
    </source>
</evidence>
<feature type="binding site" evidence="4">
    <location>
        <position position="17"/>
    </location>
    <ligand>
        <name>3-amino-2-oxopropyl phosphate</name>
        <dbReference type="ChEBI" id="CHEBI:57279"/>
    </ligand>
</feature>
<proteinExistence type="inferred from homology"/>
<dbReference type="GO" id="GO:0033856">
    <property type="term" value="F:pyridoxine 5'-phosphate synthase activity"/>
    <property type="evidence" value="ECO:0007669"/>
    <property type="project" value="UniProtKB-UniRule"/>
</dbReference>
<comment type="subcellular location">
    <subcellularLocation>
        <location evidence="4">Cytoplasm</location>
    </subcellularLocation>
</comment>
<dbReference type="PANTHER" id="PTHR30456:SF0">
    <property type="entry name" value="PYRIDOXINE 5'-PHOSPHATE SYNTHASE"/>
    <property type="match status" value="1"/>
</dbReference>
<dbReference type="NCBIfam" id="TIGR00559">
    <property type="entry name" value="pdxJ"/>
    <property type="match status" value="1"/>
</dbReference>
<feature type="binding site" evidence="4">
    <location>
        <position position="109"/>
    </location>
    <ligand>
        <name>1-deoxy-D-xylulose 5-phosphate</name>
        <dbReference type="ChEBI" id="CHEBI:57792"/>
    </ligand>
</feature>
<dbReference type="InterPro" id="IPR004569">
    <property type="entry name" value="PyrdxlP_synth_PdxJ"/>
</dbReference>
<dbReference type="Proteomes" id="UP000705230">
    <property type="component" value="Unassembled WGS sequence"/>
</dbReference>
<dbReference type="AlphaFoldDB" id="A0A937M1M8"/>
<dbReference type="SUPFAM" id="SSF63892">
    <property type="entry name" value="Pyridoxine 5'-phosphate synthase"/>
    <property type="match status" value="1"/>
</dbReference>
<dbReference type="PANTHER" id="PTHR30456">
    <property type="entry name" value="PYRIDOXINE 5'-PHOSPHATE SYNTHASE"/>
    <property type="match status" value="1"/>
</dbReference>
<name>A0A937M1M8_9GAMM</name>
<comment type="function">
    <text evidence="4">Catalyzes the complicated ring closure reaction between the two acyclic compounds 1-deoxy-D-xylulose-5-phosphate (DXP) and 3-amino-2-oxopropyl phosphate (1-amino-acetone-3-phosphate or AAP) to form pyridoxine 5'-phosphate (PNP) and inorganic phosphate.</text>
</comment>
<comment type="similarity">
    <text evidence="4">Belongs to the PNP synthase family.</text>
</comment>
<feature type="binding site" evidence="4">
    <location>
        <position position="44"/>
    </location>
    <ligand>
        <name>1-deoxy-D-xylulose 5-phosphate</name>
        <dbReference type="ChEBI" id="CHEBI:57792"/>
    </ligand>
</feature>
<dbReference type="GO" id="GO:0008615">
    <property type="term" value="P:pyridoxine biosynthetic process"/>
    <property type="evidence" value="ECO:0007669"/>
    <property type="project" value="UniProtKB-UniRule"/>
</dbReference>
<feature type="binding site" evidence="4">
    <location>
        <position position="201"/>
    </location>
    <ligand>
        <name>3-amino-2-oxopropyl phosphate</name>
        <dbReference type="ChEBI" id="CHEBI:57279"/>
    </ligand>
</feature>